<dbReference type="InterPro" id="IPR048059">
    <property type="entry name" value="Rrp5_S1_rpt_hs1_sc1"/>
</dbReference>
<dbReference type="SMART" id="SM00316">
    <property type="entry name" value="S1"/>
    <property type="match status" value="14"/>
</dbReference>
<keyword evidence="3" id="KW-1017">Isopeptide bond</keyword>
<dbReference type="CDD" id="cd04461">
    <property type="entry name" value="S1_Rrp5_repeat_hs8_sc7"/>
    <property type="match status" value="1"/>
</dbReference>
<feature type="region of interest" description="Disordered" evidence="17">
    <location>
        <begin position="1512"/>
        <end position="1545"/>
    </location>
</feature>
<evidence type="ECO:0000256" key="1">
    <source>
        <dbReference type="ARBA" id="ARBA00004604"/>
    </source>
</evidence>
<dbReference type="CDD" id="cd05698">
    <property type="entry name" value="S1_Rrp5_repeat_hs6_sc5"/>
    <property type="match status" value="1"/>
</dbReference>
<gene>
    <name evidence="19" type="ORF">EXN66_Car002965</name>
</gene>
<feature type="domain" description="S1 motif" evidence="18">
    <location>
        <begin position="1015"/>
        <end position="1090"/>
    </location>
</feature>
<evidence type="ECO:0000256" key="5">
    <source>
        <dbReference type="ARBA" id="ARBA00022553"/>
    </source>
</evidence>
<dbReference type="GO" id="GO:0006397">
    <property type="term" value="P:mRNA processing"/>
    <property type="evidence" value="ECO:0007669"/>
    <property type="project" value="UniProtKB-KW"/>
</dbReference>
<feature type="domain" description="S1 motif" evidence="18">
    <location>
        <begin position="456"/>
        <end position="525"/>
    </location>
</feature>
<protein>
    <recommendedName>
        <fullName evidence="15">Protein RRP5 homolog</fullName>
    </recommendedName>
    <alternativeName>
        <fullName evidence="16">Programmed cell death protein 11</fullName>
    </alternativeName>
</protein>
<feature type="domain" description="S1 motif" evidence="18">
    <location>
        <begin position="282"/>
        <end position="347"/>
    </location>
</feature>
<evidence type="ECO:0000313" key="19">
    <source>
        <dbReference type="EMBL" id="KAF3687293.1"/>
    </source>
</evidence>
<evidence type="ECO:0000256" key="16">
    <source>
        <dbReference type="ARBA" id="ARBA00080810"/>
    </source>
</evidence>
<dbReference type="SMART" id="SM00386">
    <property type="entry name" value="HAT"/>
    <property type="match status" value="6"/>
</dbReference>
<comment type="similarity">
    <text evidence="2">Belongs to the crooked-neck family.</text>
</comment>
<dbReference type="SUPFAM" id="SSF50249">
    <property type="entry name" value="Nucleic acid-binding proteins"/>
    <property type="match status" value="10"/>
</dbReference>
<evidence type="ECO:0000259" key="18">
    <source>
        <dbReference type="PROSITE" id="PS50126"/>
    </source>
</evidence>
<dbReference type="FunFam" id="2.40.50.140:FF:000200">
    <property type="entry name" value="Programmed cell death 11"/>
    <property type="match status" value="1"/>
</dbReference>
<sequence>MASLEEDFPRGGTAKKPTESKIVVQRTEVDNLFQPNEPAETKKRKGAAKDDGKKLKKQKTGNEKEAGLTLNAVAKLVEILHIKNVKEGMLMLGCVKEVTDFEVTVGLPCGLQGYLSIKNISECYTKLLSEQLDSADTEEIFSLPHLFFPGMVIRCVVAKLDITKGGSLSIQLSVNPKLVNKALTSRTLKPGMVLSGCVESVEDHGYIVDIGINGSKAFLPQTAVKDKHNNPEELKVGQYVTSQVEEVKNDGRVVRLSFNPQTIAQACAESQQGWNLTNLLPGLLVKATIKKATKHGLILHFLSSFSGQVDFLHMELEKASSYTEGTEVQACVLYVEVSTRLVGLSLRSYLIQPGTRVDTAPAGGDRISEVVKNCKMISMHHMSGAMLELPDKTLAFVHRNHLKESYQPANENRVLAISAHTCRILDFSPMEQVYFASLRKSVVEKPFYRYHDLQAGQVVEGTVSVLLKHGMMVHLSDHIKGLVPRTHLSDIVLKNPEKKYTEGMKVKCRVLSVDAENKKLYLTRKKAMVESTLPLFLSFADARPGRVSHGYIVCVKDFGCIVRFYNSVKGLVPLSELSSEPVLSPEEVFYVGQVLKAKVLQCDPERAKMLLSFKAAVLGETEEVAKPQFDCEVGRRLEAKVLKKSVNGLEVAILPDDIRAILPTMHLSDHMSNCPLLWESLQEGDNISNVICLSKNKQNITLTKKPTVRWSLEEGVVAKDFSEISVGMQLIGWIKNIMSYGVFVEFPYGLVGLAPKSAMTDKFISDMTTTFQLGQTVIAKVTNLDEEKRRFLITLKMSEVMSPEGDAQTRLINGLQERRAVAEMLALRDDSDLRQQLANLSISQKLKLTVDTVSDSGATLKSDDLVGATILASKHHVMGVNLTSGQKVTAVILHVDILSTCVHVSILPKLVGRKKSLTEGTKYTARVQYVDKDFAIISLGDTAQLTVIQTRCHLNEIFLSESEKLKAGMNLIVEVIEPSCEELQGLPLVSWEHTAPKRQHKTSENQAGSRGHCFGEILQGKVRTVKPTCIQVTLEDGSIGSVHVSEVVEVGEVSQRSFPTSSVKVGSAVTVRVIGGREASSHRFLPFSHPKFTYTVPELTLIPSKLDTSVDFKAVTAKEKLNSYKVGEELTCFVSKFNPERKSLEVTTDPCVTGTVELLAMITDPKDASHPEKLYKLGQAVRAKVVEVSSKPHRFVLSLTGVHKLEKGSITLGMVTNIHPQSGLVVKLPFGSMGTVAVTDLTDAYRPNPLHGYSKDQLLRCFLLGIENGKWQLSLRPSRLNPQKGKPVKDPEVLSIDSLKGGHAIRGYVKSVGEQGVFVRLSRTITGRAQLQQSTKYFVNNHKVLSEHLPPTTLLTTKILSIDKEEEFVNLSLLPEDTGKPDILPESLGLPLRLIGEEKKKHDTKKKMKKRTVSECDERTVLNIGKDFDTDQFHLQLSFIHYPLKKTKIEDSDSGVEVYFREEEEKEDEKPKPDPAKASTCLQVTPSSAGPSRLQVAAGFSWDVGLSSLKPASVAQEGDSSDGEDQDTSNKPQRKSRHELEQEKKAAEKALIQREAELMDPTLCPQDAAAFERLLLGSPNSSLLWLQYMAHHLQATQIEQARTVAERALKTISFREEQEKLNVWVALLNLENMYGTEESLKKVFERALQFCEPMPVYQHLADIYAKSNKTKEAEGLYKTMVKRFRQNKAVWLSYSTFLLQQGQSDAANAVLQRALKSLPSKESVDMIAKFAQLEFRYGDVEKGRIMFDKVLTSYPKRTDLWSVFIDLMVKHGSQKEVRALFDRVIHLSVAVKKIKFFFKRYLEYEKKHGTPQSIQAVKEKAMEFVEARGRAFS</sequence>
<keyword evidence="12" id="KW-0539">Nucleus</keyword>
<comment type="subunit">
    <text evidence="14">Interacts with NF-kappa-B p50/NFKB1 and NF-kappa-B p65/RELA.</text>
</comment>
<feature type="compositionally biased region" description="Polar residues" evidence="17">
    <location>
        <begin position="1480"/>
        <end position="1490"/>
    </location>
</feature>
<keyword evidence="10" id="KW-0007">Acetylation</keyword>
<dbReference type="InterPro" id="IPR055433">
    <property type="entry name" value="HAT_Syf1-like_N"/>
</dbReference>
<evidence type="ECO:0000256" key="3">
    <source>
        <dbReference type="ARBA" id="ARBA00022499"/>
    </source>
</evidence>
<dbReference type="PANTHER" id="PTHR23270">
    <property type="entry name" value="PROGRAMMED CELL DEATH PROTEIN 11 PRE-RRNA PROCESSING PROTEIN RRP5"/>
    <property type="match status" value="1"/>
</dbReference>
<dbReference type="InterPro" id="IPR003029">
    <property type="entry name" value="S1_domain"/>
</dbReference>
<dbReference type="PANTHER" id="PTHR23270:SF10">
    <property type="entry name" value="PROTEIN RRP5 HOMOLOG"/>
    <property type="match status" value="1"/>
</dbReference>
<keyword evidence="4" id="KW-0698">rRNA processing</keyword>
<reference evidence="19 20" key="1">
    <citation type="submission" date="2019-02" db="EMBL/GenBank/DDBJ databases">
        <title>Opniocepnalus argus genome.</title>
        <authorList>
            <person name="Zhou C."/>
            <person name="Xiao S."/>
        </authorList>
    </citation>
    <scope>NUCLEOTIDE SEQUENCE [LARGE SCALE GENOMIC DNA]</scope>
    <source>
        <strain evidence="19">OARG1902GOOAL</strain>
        <tissue evidence="19">Muscle</tissue>
    </source>
</reference>
<dbReference type="GO" id="GO:0008380">
    <property type="term" value="P:RNA splicing"/>
    <property type="evidence" value="ECO:0007669"/>
    <property type="project" value="UniProtKB-KW"/>
</dbReference>
<evidence type="ECO:0000256" key="14">
    <source>
        <dbReference type="ARBA" id="ARBA00062488"/>
    </source>
</evidence>
<name>A0A6G1PAR2_CHAAH</name>
<dbReference type="GO" id="GO:0005681">
    <property type="term" value="C:spliceosomal complex"/>
    <property type="evidence" value="ECO:0007669"/>
    <property type="project" value="UniProtKB-KW"/>
</dbReference>
<dbReference type="FunFam" id="2.40.50.140:FF:000175">
    <property type="entry name" value="Programmed cell death 11"/>
    <property type="match status" value="1"/>
</dbReference>
<feature type="domain" description="S1 motif" evidence="18">
    <location>
        <begin position="634"/>
        <end position="705"/>
    </location>
</feature>
<dbReference type="GO" id="GO:0003723">
    <property type="term" value="F:RNA binding"/>
    <property type="evidence" value="ECO:0007669"/>
    <property type="project" value="TreeGrafter"/>
</dbReference>
<keyword evidence="6" id="KW-0507">mRNA processing</keyword>
<evidence type="ECO:0000256" key="4">
    <source>
        <dbReference type="ARBA" id="ARBA00022552"/>
    </source>
</evidence>
<dbReference type="Proteomes" id="UP000503349">
    <property type="component" value="Chromosome 3"/>
</dbReference>
<dbReference type="CDD" id="cd05703">
    <property type="entry name" value="S1_Rrp5_repeat_hs12_sc9"/>
    <property type="match status" value="1"/>
</dbReference>
<dbReference type="GO" id="GO:0032040">
    <property type="term" value="C:small-subunit processome"/>
    <property type="evidence" value="ECO:0007669"/>
    <property type="project" value="TreeGrafter"/>
</dbReference>
<dbReference type="GO" id="GO:0006364">
    <property type="term" value="P:rRNA processing"/>
    <property type="evidence" value="ECO:0007669"/>
    <property type="project" value="UniProtKB-KW"/>
</dbReference>
<evidence type="ECO:0000256" key="7">
    <source>
        <dbReference type="ARBA" id="ARBA00022728"/>
    </source>
</evidence>
<dbReference type="FunFam" id="2.40.50.140:FF:000340">
    <property type="entry name" value="Unplaced genomic scaffold supercont1.162, whole genome shotgun sequence"/>
    <property type="match status" value="1"/>
</dbReference>
<keyword evidence="20" id="KW-1185">Reference proteome</keyword>
<dbReference type="InterPro" id="IPR011990">
    <property type="entry name" value="TPR-like_helical_dom_sf"/>
</dbReference>
<feature type="region of interest" description="Disordered" evidence="17">
    <location>
        <begin position="1"/>
        <end position="61"/>
    </location>
</feature>
<reference evidence="20" key="2">
    <citation type="submission" date="2019-02" db="EMBL/GenBank/DDBJ databases">
        <title>Opniocepnalus argus Var Kimnra genome.</title>
        <authorList>
            <person name="Zhou C."/>
            <person name="Xiao S."/>
        </authorList>
    </citation>
    <scope>NUCLEOTIDE SEQUENCE [LARGE SCALE GENOMIC DNA]</scope>
</reference>
<feature type="domain" description="S1 motif" evidence="18">
    <location>
        <begin position="1208"/>
        <end position="1276"/>
    </location>
</feature>
<keyword evidence="5" id="KW-0597">Phosphoprotein</keyword>
<dbReference type="InterPro" id="IPR003107">
    <property type="entry name" value="HAT"/>
</dbReference>
<dbReference type="InterPro" id="IPR012340">
    <property type="entry name" value="NA-bd_OB-fold"/>
</dbReference>
<evidence type="ECO:0000256" key="17">
    <source>
        <dbReference type="SAM" id="MobiDB-lite"/>
    </source>
</evidence>
<feature type="domain" description="S1 motif" evidence="18">
    <location>
        <begin position="88"/>
        <end position="175"/>
    </location>
</feature>
<dbReference type="Pfam" id="PF23233">
    <property type="entry name" value="HAT_Syf1_CNRKL1_N"/>
    <property type="match status" value="1"/>
</dbReference>
<accession>A0A6G1PAR2</accession>
<evidence type="ECO:0000256" key="9">
    <source>
        <dbReference type="ARBA" id="ARBA00022843"/>
    </source>
</evidence>
<feature type="domain" description="S1 motif" evidence="18">
    <location>
        <begin position="727"/>
        <end position="796"/>
    </location>
</feature>
<keyword evidence="9" id="KW-0832">Ubl conjugation</keyword>
<dbReference type="Pfam" id="PF00575">
    <property type="entry name" value="S1"/>
    <property type="match status" value="3"/>
</dbReference>
<evidence type="ECO:0000256" key="6">
    <source>
        <dbReference type="ARBA" id="ARBA00022664"/>
    </source>
</evidence>
<dbReference type="FunFam" id="2.40.50.140:FF:000155">
    <property type="entry name" value="rRNA biogenesis protein RRP5"/>
    <property type="match status" value="1"/>
</dbReference>
<keyword evidence="7" id="KW-0747">Spliceosome</keyword>
<dbReference type="Gene3D" id="1.25.40.10">
    <property type="entry name" value="Tetratricopeptide repeat domain"/>
    <property type="match status" value="1"/>
</dbReference>
<dbReference type="Gene3D" id="2.40.50.140">
    <property type="entry name" value="Nucleic acid-binding proteins"/>
    <property type="match status" value="10"/>
</dbReference>
<dbReference type="CDD" id="cd05693">
    <property type="entry name" value="S1_Rrp5_repeat_hs1_sc1"/>
    <property type="match status" value="1"/>
</dbReference>
<evidence type="ECO:0000313" key="20">
    <source>
        <dbReference type="Proteomes" id="UP000503349"/>
    </source>
</evidence>
<dbReference type="PROSITE" id="PS50126">
    <property type="entry name" value="S1"/>
    <property type="match status" value="11"/>
</dbReference>
<feature type="domain" description="S1 motif" evidence="18">
    <location>
        <begin position="191"/>
        <end position="259"/>
    </location>
</feature>
<dbReference type="FunFam" id="1.25.40.10:FF:000065">
    <property type="entry name" value="Programmed cell death 11"/>
    <property type="match status" value="1"/>
</dbReference>
<keyword evidence="11" id="KW-0508">mRNA splicing</keyword>
<dbReference type="CDD" id="cd05694">
    <property type="entry name" value="S1_Rrp5_repeat_hs2_sc2"/>
    <property type="match status" value="1"/>
</dbReference>
<comment type="subcellular location">
    <subcellularLocation>
        <location evidence="1">Nucleus</location>
        <location evidence="1">Nucleolus</location>
    </subcellularLocation>
</comment>
<evidence type="ECO:0000256" key="13">
    <source>
        <dbReference type="ARBA" id="ARBA00059726"/>
    </source>
</evidence>
<feature type="compositionally biased region" description="Basic and acidic residues" evidence="17">
    <location>
        <begin position="1460"/>
        <end position="1475"/>
    </location>
</feature>
<dbReference type="InterPro" id="IPR045209">
    <property type="entry name" value="Rrp5"/>
</dbReference>
<evidence type="ECO:0000256" key="2">
    <source>
        <dbReference type="ARBA" id="ARBA00008644"/>
    </source>
</evidence>
<proteinExistence type="inferred from homology"/>
<evidence type="ECO:0000256" key="11">
    <source>
        <dbReference type="ARBA" id="ARBA00023187"/>
    </source>
</evidence>
<dbReference type="InterPro" id="IPR057302">
    <property type="entry name" value="Rrp5_S1"/>
</dbReference>
<feature type="domain" description="S1 motif" evidence="18">
    <location>
        <begin position="1302"/>
        <end position="1374"/>
    </location>
</feature>
<feature type="domain" description="S1 motif" evidence="18">
    <location>
        <begin position="1127"/>
        <end position="1200"/>
    </location>
</feature>
<feature type="region of interest" description="Disordered" evidence="17">
    <location>
        <begin position="1460"/>
        <end position="1490"/>
    </location>
</feature>
<dbReference type="EMBL" id="CM015714">
    <property type="protein sequence ID" value="KAF3687293.1"/>
    <property type="molecule type" value="Genomic_DNA"/>
</dbReference>
<evidence type="ECO:0000256" key="10">
    <source>
        <dbReference type="ARBA" id="ARBA00022990"/>
    </source>
</evidence>
<evidence type="ECO:0000256" key="8">
    <source>
        <dbReference type="ARBA" id="ARBA00022737"/>
    </source>
</evidence>
<evidence type="ECO:0000256" key="12">
    <source>
        <dbReference type="ARBA" id="ARBA00023242"/>
    </source>
</evidence>
<comment type="function">
    <text evidence="13">Essential for the generation of mature 18S rRNA, specifically necessary for cleavages at sites A0, 1 and 2 of the 47S precursor. Directly interacts with U3 snoRNA.</text>
</comment>
<evidence type="ECO:0000256" key="15">
    <source>
        <dbReference type="ARBA" id="ARBA00067510"/>
    </source>
</evidence>
<dbReference type="FunFam" id="2.40.50.140:FF:000148">
    <property type="entry name" value="protein RRP5 homolog isoform X1"/>
    <property type="match status" value="1"/>
</dbReference>
<keyword evidence="8" id="KW-0677">Repeat</keyword>
<dbReference type="CDD" id="cd05697">
    <property type="entry name" value="S1_Rrp5_repeat_hs5"/>
    <property type="match status" value="1"/>
</dbReference>
<dbReference type="CDD" id="cd05696">
    <property type="entry name" value="S1_Rrp5_repeat_hs4"/>
    <property type="match status" value="1"/>
</dbReference>
<organism evidence="19 20">
    <name type="scientific">Channa argus</name>
    <name type="common">Northern snakehead</name>
    <name type="synonym">Ophicephalus argus</name>
    <dbReference type="NCBI Taxonomy" id="215402"/>
    <lineage>
        <taxon>Eukaryota</taxon>
        <taxon>Metazoa</taxon>
        <taxon>Chordata</taxon>
        <taxon>Craniata</taxon>
        <taxon>Vertebrata</taxon>
        <taxon>Euteleostomi</taxon>
        <taxon>Actinopterygii</taxon>
        <taxon>Neopterygii</taxon>
        <taxon>Teleostei</taxon>
        <taxon>Neoteleostei</taxon>
        <taxon>Acanthomorphata</taxon>
        <taxon>Anabantaria</taxon>
        <taxon>Anabantiformes</taxon>
        <taxon>Channoidei</taxon>
        <taxon>Channidae</taxon>
        <taxon>Channa</taxon>
    </lineage>
</organism>
<dbReference type="FunFam" id="2.40.50.140:FF:000103">
    <property type="entry name" value="protein RRP5 homolog"/>
    <property type="match status" value="2"/>
</dbReference>
<dbReference type="Pfam" id="PF23459">
    <property type="entry name" value="S1_RRP5"/>
    <property type="match status" value="2"/>
</dbReference>
<feature type="domain" description="S1 motif" evidence="18">
    <location>
        <begin position="545"/>
        <end position="614"/>
    </location>
</feature>
<dbReference type="SUPFAM" id="SSF48452">
    <property type="entry name" value="TPR-like"/>
    <property type="match status" value="1"/>
</dbReference>